<dbReference type="RefSeq" id="WP_183624335.1">
    <property type="nucleotide sequence ID" value="NZ_JACHWJ010000002.1"/>
</dbReference>
<name>A0A7W4UPH1_9MICO</name>
<comment type="caution">
    <text evidence="1">The sequence shown here is derived from an EMBL/GenBank/DDBJ whole genome shotgun (WGS) entry which is preliminary data.</text>
</comment>
<gene>
    <name evidence="1" type="ORF">FHX72_001704</name>
</gene>
<reference evidence="1 2" key="1">
    <citation type="submission" date="2020-08" db="EMBL/GenBank/DDBJ databases">
        <title>Sequencing the genomes of 1000 actinobacteria strains.</title>
        <authorList>
            <person name="Klenk H.-P."/>
        </authorList>
    </citation>
    <scope>NUCLEOTIDE SEQUENCE [LARGE SCALE GENOMIC DNA]</scope>
    <source>
        <strain evidence="1 2">DSM 20419</strain>
    </source>
</reference>
<dbReference type="AlphaFoldDB" id="A0A7W4UPH1"/>
<dbReference type="EMBL" id="JACHWJ010000002">
    <property type="protein sequence ID" value="MBB2957567.1"/>
    <property type="molecule type" value="Genomic_DNA"/>
</dbReference>
<sequence length="92" mass="9894">MALTPDERRLALTAGRLFGVMATKAGQESPHPLRAVPFEGGVAVFRAVRGGGMILVGDDESVMFRASSYTFDRALEEFSAGERTQVESFGRG</sequence>
<proteinExistence type="predicted"/>
<keyword evidence="2" id="KW-1185">Reference proteome</keyword>
<evidence type="ECO:0000313" key="2">
    <source>
        <dbReference type="Proteomes" id="UP000545286"/>
    </source>
</evidence>
<dbReference type="Proteomes" id="UP000545286">
    <property type="component" value="Unassembled WGS sequence"/>
</dbReference>
<evidence type="ECO:0000313" key="1">
    <source>
        <dbReference type="EMBL" id="MBB2957567.1"/>
    </source>
</evidence>
<accession>A0A7W4UPH1</accession>
<organism evidence="1 2">
    <name type="scientific">Pseudoclavibacter helvolus</name>
    <dbReference type="NCBI Taxonomy" id="255205"/>
    <lineage>
        <taxon>Bacteria</taxon>
        <taxon>Bacillati</taxon>
        <taxon>Actinomycetota</taxon>
        <taxon>Actinomycetes</taxon>
        <taxon>Micrococcales</taxon>
        <taxon>Microbacteriaceae</taxon>
        <taxon>Pseudoclavibacter</taxon>
    </lineage>
</organism>
<protein>
    <submittedName>
        <fullName evidence="1">Uncharacterized protein</fullName>
    </submittedName>
</protein>